<proteinExistence type="predicted"/>
<accession>A0ABQ6YFR1</accession>
<dbReference type="Proteomes" id="UP000798951">
    <property type="component" value="Unassembled WGS sequence"/>
</dbReference>
<sequence>MRAQIHVTHAYGRTPLGAKASDGAKAYPVPRDTDAPKTRVPPLNAQRATTPTPLGARWTDADGQRWCPTEVGVSALGSCTQFLSAPVHSMTSGRGSVRCWGPRRWFRVQVSGDQVVRHFGSTGAARRRLEKWKVLPNREYVAEKVRAHVSSAIYEVDPAEIRDLETEHPLGVLWENFDSTVQLVRDWRPDFAFSHLFHFCLEDLGRIFSWEEFRDDWSASPARRSWLWDPAWVVHQKAVDKLVTQRGCTEAQARAAVRNALRWRIGTFYYSFLREIYVVGRLRNLGLPALSHPLADALFRADLWCGDAVVGIYIDNPNYRSTRGGRKHPAQYYLGDQPRFRFIDLEMSAPEGFGTVALPTDDDLNRCVRAIRQSQ</sequence>
<organism evidence="2 3">
    <name type="scientific">Nocardia caishijiensis</name>
    <dbReference type="NCBI Taxonomy" id="184756"/>
    <lineage>
        <taxon>Bacteria</taxon>
        <taxon>Bacillati</taxon>
        <taxon>Actinomycetota</taxon>
        <taxon>Actinomycetes</taxon>
        <taxon>Mycobacteriales</taxon>
        <taxon>Nocardiaceae</taxon>
        <taxon>Nocardia</taxon>
    </lineage>
</organism>
<protein>
    <submittedName>
        <fullName evidence="2">Uncharacterized protein</fullName>
    </submittedName>
</protein>
<name>A0ABQ6YFR1_9NOCA</name>
<evidence type="ECO:0000313" key="2">
    <source>
        <dbReference type="EMBL" id="KAF0836679.1"/>
    </source>
</evidence>
<dbReference type="EMBL" id="VMSD01000013">
    <property type="protein sequence ID" value="KAF0836679.1"/>
    <property type="molecule type" value="Genomic_DNA"/>
</dbReference>
<evidence type="ECO:0000313" key="3">
    <source>
        <dbReference type="Proteomes" id="UP000798951"/>
    </source>
</evidence>
<evidence type="ECO:0000256" key="1">
    <source>
        <dbReference type="SAM" id="MobiDB-lite"/>
    </source>
</evidence>
<gene>
    <name evidence="2" type="ORF">FNL39_11387</name>
</gene>
<reference evidence="2 3" key="1">
    <citation type="submission" date="2019-07" db="EMBL/GenBank/DDBJ databases">
        <title>Genomic Encyclopedia of Type Strains, Phase IV (KMG-IV): sequencing the most valuable type-strain genomes for metagenomic binning, comparative biology and taxonomic classification.</title>
        <authorList>
            <person name="Goeker M."/>
        </authorList>
    </citation>
    <scope>NUCLEOTIDE SEQUENCE [LARGE SCALE GENOMIC DNA]</scope>
    <source>
        <strain evidence="2 3">DSM 44831</strain>
    </source>
</reference>
<comment type="caution">
    <text evidence="2">The sequence shown here is derived from an EMBL/GenBank/DDBJ whole genome shotgun (WGS) entry which is preliminary data.</text>
</comment>
<feature type="region of interest" description="Disordered" evidence="1">
    <location>
        <begin position="14"/>
        <end position="57"/>
    </location>
</feature>
<keyword evidence="3" id="KW-1185">Reference proteome</keyword>